<sequence length="197" mass="21553">MVRSRFHNSQFFLQLKSKGHAAHERENHLHTVDIAAGAYLVYVYKHDGQQGRTVKSQAIRIDLVRGLTLANLLHAGGGGRRRQRLGLTIESEDEGVGVKGVSSITPSSIDERGKVMMGKPNGFKTETARKIIIQIREKPNKDRALLETERESCEISVVVSTHRKISPDEPPGQNHAGVAWPASLCGSPGMSVGNTQV</sequence>
<dbReference type="AlphaFoldDB" id="A0A2I0JSY4"/>
<organism evidence="1 2">
    <name type="scientific">Punica granatum</name>
    <name type="common">Pomegranate</name>
    <dbReference type="NCBI Taxonomy" id="22663"/>
    <lineage>
        <taxon>Eukaryota</taxon>
        <taxon>Viridiplantae</taxon>
        <taxon>Streptophyta</taxon>
        <taxon>Embryophyta</taxon>
        <taxon>Tracheophyta</taxon>
        <taxon>Spermatophyta</taxon>
        <taxon>Magnoliopsida</taxon>
        <taxon>eudicotyledons</taxon>
        <taxon>Gunneridae</taxon>
        <taxon>Pentapetalae</taxon>
        <taxon>rosids</taxon>
        <taxon>malvids</taxon>
        <taxon>Myrtales</taxon>
        <taxon>Lythraceae</taxon>
        <taxon>Punica</taxon>
    </lineage>
</organism>
<keyword evidence="2" id="KW-1185">Reference proteome</keyword>
<evidence type="ECO:0000313" key="2">
    <source>
        <dbReference type="Proteomes" id="UP000233551"/>
    </source>
</evidence>
<evidence type="ECO:0000313" key="1">
    <source>
        <dbReference type="EMBL" id="PKI59429.1"/>
    </source>
</evidence>
<name>A0A2I0JSY4_PUNGR</name>
<protein>
    <submittedName>
        <fullName evidence="1">Uncharacterized protein</fullName>
    </submittedName>
</protein>
<accession>A0A2I0JSY4</accession>
<dbReference type="Proteomes" id="UP000233551">
    <property type="component" value="Unassembled WGS sequence"/>
</dbReference>
<proteinExistence type="predicted"/>
<reference evidence="1 2" key="1">
    <citation type="submission" date="2017-11" db="EMBL/GenBank/DDBJ databases">
        <title>De-novo sequencing of pomegranate (Punica granatum L.) genome.</title>
        <authorList>
            <person name="Akparov Z."/>
            <person name="Amiraslanov A."/>
            <person name="Hajiyeva S."/>
            <person name="Abbasov M."/>
            <person name="Kaur K."/>
            <person name="Hamwieh A."/>
            <person name="Solovyev V."/>
            <person name="Salamov A."/>
            <person name="Braich B."/>
            <person name="Kosarev P."/>
            <person name="Mahmoud A."/>
            <person name="Hajiyev E."/>
            <person name="Babayeva S."/>
            <person name="Izzatullayeva V."/>
            <person name="Mammadov A."/>
            <person name="Mammadov A."/>
            <person name="Sharifova S."/>
            <person name="Ojaghi J."/>
            <person name="Eynullazada K."/>
            <person name="Bayramov B."/>
            <person name="Abdulazimova A."/>
            <person name="Shahmuradov I."/>
        </authorList>
    </citation>
    <scope>NUCLEOTIDE SEQUENCE [LARGE SCALE GENOMIC DNA]</scope>
    <source>
        <strain evidence="2">cv. AG2017</strain>
        <tissue evidence="1">Leaf</tissue>
    </source>
</reference>
<dbReference type="EMBL" id="PGOL01001275">
    <property type="protein sequence ID" value="PKI59429.1"/>
    <property type="molecule type" value="Genomic_DNA"/>
</dbReference>
<gene>
    <name evidence="1" type="ORF">CRG98_020188</name>
</gene>
<comment type="caution">
    <text evidence="1">The sequence shown here is derived from an EMBL/GenBank/DDBJ whole genome shotgun (WGS) entry which is preliminary data.</text>
</comment>